<protein>
    <submittedName>
        <fullName evidence="8">Uncharacterized protein</fullName>
    </submittedName>
</protein>
<dbReference type="InterPro" id="IPR001626">
    <property type="entry name" value="ABC_TroCD"/>
</dbReference>
<feature type="transmembrane region" description="Helical" evidence="7">
    <location>
        <begin position="93"/>
        <end position="114"/>
    </location>
</feature>
<keyword evidence="4 7" id="KW-1133">Transmembrane helix</keyword>
<evidence type="ECO:0000256" key="6">
    <source>
        <dbReference type="RuleBase" id="RU003943"/>
    </source>
</evidence>
<proteinExistence type="inferred from homology"/>
<evidence type="ECO:0000256" key="5">
    <source>
        <dbReference type="ARBA" id="ARBA00023136"/>
    </source>
</evidence>
<evidence type="ECO:0000313" key="8">
    <source>
        <dbReference type="EMBL" id="GGO07926.1"/>
    </source>
</evidence>
<dbReference type="InterPro" id="IPR037294">
    <property type="entry name" value="ABC_BtuC-like"/>
</dbReference>
<gene>
    <name evidence="8" type="ORF">GCM10010969_36860</name>
</gene>
<dbReference type="Pfam" id="PF00950">
    <property type="entry name" value="ABC-3"/>
    <property type="match status" value="1"/>
</dbReference>
<keyword evidence="3 6" id="KW-0812">Transmembrane</keyword>
<reference evidence="9" key="1">
    <citation type="journal article" date="2019" name="Int. J. Syst. Evol. Microbiol.">
        <title>The Global Catalogue of Microorganisms (GCM) 10K type strain sequencing project: providing services to taxonomists for standard genome sequencing and annotation.</title>
        <authorList>
            <consortium name="The Broad Institute Genomics Platform"/>
            <consortium name="The Broad Institute Genome Sequencing Center for Infectious Disease"/>
            <person name="Wu L."/>
            <person name="Ma J."/>
        </authorList>
    </citation>
    <scope>NUCLEOTIDE SEQUENCE [LARGE SCALE GENOMIC DNA]</scope>
    <source>
        <strain evidence="9">CGMCC 1.6964</strain>
    </source>
</reference>
<evidence type="ECO:0000256" key="2">
    <source>
        <dbReference type="ARBA" id="ARBA00008034"/>
    </source>
</evidence>
<dbReference type="PANTHER" id="PTHR30477">
    <property type="entry name" value="ABC-TRANSPORTER METAL-BINDING PROTEIN"/>
    <property type="match status" value="1"/>
</dbReference>
<comment type="caution">
    <text evidence="8">The sequence shown here is derived from an EMBL/GenBank/DDBJ whole genome shotgun (WGS) entry which is preliminary data.</text>
</comment>
<dbReference type="EMBL" id="BMLN01000014">
    <property type="protein sequence ID" value="GGO07926.1"/>
    <property type="molecule type" value="Genomic_DNA"/>
</dbReference>
<accession>A0ABQ2L9U6</accession>
<feature type="transmembrane region" description="Helical" evidence="7">
    <location>
        <begin position="121"/>
        <end position="140"/>
    </location>
</feature>
<keyword evidence="6" id="KW-0813">Transport</keyword>
<sequence length="168" mass="17438">MTGGLALAIVLMSFGRTLSQSFSSYLFGSIVAVSTRHLWLIGGAAAIRILFFLLFRRPMYALTFDGETAGIAGVPVRALSTAFAVLTGMTVAAAMPIVGVLLVSALLVLPAALALRMAGGFLSAIVIAVLIGLTGIFSGLTEEEIAAGEDYLSIMRSNLEALKAALNE</sequence>
<dbReference type="Gene3D" id="1.10.3470.10">
    <property type="entry name" value="ABC transporter involved in vitamin B12 uptake, BtuC"/>
    <property type="match status" value="1"/>
</dbReference>
<organism evidence="8 9">
    <name type="scientific">Saccharibacillus kuerlensis</name>
    <dbReference type="NCBI Taxonomy" id="459527"/>
    <lineage>
        <taxon>Bacteria</taxon>
        <taxon>Bacillati</taxon>
        <taxon>Bacillota</taxon>
        <taxon>Bacilli</taxon>
        <taxon>Bacillales</taxon>
        <taxon>Paenibacillaceae</taxon>
        <taxon>Saccharibacillus</taxon>
    </lineage>
</organism>
<evidence type="ECO:0000256" key="7">
    <source>
        <dbReference type="SAM" id="Phobius"/>
    </source>
</evidence>
<feature type="transmembrane region" description="Helical" evidence="7">
    <location>
        <begin position="38"/>
        <end position="56"/>
    </location>
</feature>
<evidence type="ECO:0000256" key="4">
    <source>
        <dbReference type="ARBA" id="ARBA00022989"/>
    </source>
</evidence>
<keyword evidence="9" id="KW-1185">Reference proteome</keyword>
<comment type="subcellular location">
    <subcellularLocation>
        <location evidence="6">Cell membrane</location>
        <topology evidence="6">Multi-pass membrane protein</topology>
    </subcellularLocation>
    <subcellularLocation>
        <location evidence="1">Membrane</location>
        <topology evidence="1">Multi-pass membrane protein</topology>
    </subcellularLocation>
</comment>
<evidence type="ECO:0000313" key="9">
    <source>
        <dbReference type="Proteomes" id="UP000606653"/>
    </source>
</evidence>
<keyword evidence="5 7" id="KW-0472">Membrane</keyword>
<dbReference type="Proteomes" id="UP000606653">
    <property type="component" value="Unassembled WGS sequence"/>
</dbReference>
<evidence type="ECO:0000256" key="1">
    <source>
        <dbReference type="ARBA" id="ARBA00004141"/>
    </source>
</evidence>
<name>A0ABQ2L9U6_9BACL</name>
<dbReference type="PANTHER" id="PTHR30477:SF0">
    <property type="entry name" value="METAL TRANSPORT SYSTEM MEMBRANE PROTEIN TM_0125-RELATED"/>
    <property type="match status" value="1"/>
</dbReference>
<dbReference type="RefSeq" id="WP_051086770.1">
    <property type="nucleotide sequence ID" value="NZ_BMLN01000014.1"/>
</dbReference>
<comment type="similarity">
    <text evidence="2 6">Belongs to the ABC-3 integral membrane protein family.</text>
</comment>
<dbReference type="SUPFAM" id="SSF81345">
    <property type="entry name" value="ABC transporter involved in vitamin B12 uptake, BtuC"/>
    <property type="match status" value="1"/>
</dbReference>
<evidence type="ECO:0000256" key="3">
    <source>
        <dbReference type="ARBA" id="ARBA00022692"/>
    </source>
</evidence>